<accession>A0A1F5MHB4</accession>
<dbReference type="EMBL" id="MFDU01000001">
    <property type="protein sequence ID" value="OGE64729.1"/>
    <property type="molecule type" value="Genomic_DNA"/>
</dbReference>
<organism evidence="2 3">
    <name type="scientific">Candidatus Daviesbacteria bacterium RIFCSPLOWO2_02_FULL_36_8</name>
    <dbReference type="NCBI Taxonomy" id="1797793"/>
    <lineage>
        <taxon>Bacteria</taxon>
        <taxon>Candidatus Daviesiibacteriota</taxon>
    </lineage>
</organism>
<name>A0A1F5MHB4_9BACT</name>
<dbReference type="AlphaFoldDB" id="A0A1F5MHB4"/>
<gene>
    <name evidence="2" type="ORF">A3J13_01790</name>
</gene>
<evidence type="ECO:0000313" key="3">
    <source>
        <dbReference type="Proteomes" id="UP000183317"/>
    </source>
</evidence>
<evidence type="ECO:0000256" key="1">
    <source>
        <dbReference type="SAM" id="Coils"/>
    </source>
</evidence>
<sequence length="651" mass="75508">MSTERIINPEVVEPAIAPTSLHLFRFRPVGILPVLKRFDATLAFQTEFNIASGAYEKFLDGIQARKDKLTETKREMNGYLAQRMHTAASGAAYIAFNDKFSDSLTAEQIMDVFLVSLKINNLDSQASIDLWHNSREKWRASIVMERNVDRLKKYFDREVTSKPDWFQGDLDKWKVFIRQNCWFPGLITPKFNSKTVSYNDPEFQDSLGNTTEYDTPEWLEEGGTPDMGQVKAELKEDTAEIERIRDQTAQISRQLDNFDVLVADKYKRAFMRIERRRRETYPRIDNFLDFVLFAGTTKNLTAHFGDLEKLANLSPDELDMIAIKPDKLFDKTLSEFTESGQSISSRHILALWIERKLIEGKMISNTQDPLTEKEIQILEDLFEKPENDSLQKYRQTDNALFQVLHYGIRPLLGMLDQDESAYLAALVQEIKGRPIEGIIWEIAELISLRAGSEWKASANHDLTRLTAQIKEFSTKWLRNNSSWAYKELQRSLGEPLFSQELEVERKGVPDVLPDSAPIEISEMDEISETINQGNLAGWQVLYTDNPRSIDDKYLHQINGESIDEREADLQHFVRSQSISCSIDPAKIIRMFDALLSTRDSVEEWTRMRIKVGDVEFKKLRPDRVRIFYVLNPDNKKIIFYIYQKKGWSYRL</sequence>
<keyword evidence="1" id="KW-0175">Coiled coil</keyword>
<protein>
    <submittedName>
        <fullName evidence="2">Uncharacterized protein</fullName>
    </submittedName>
</protein>
<proteinExistence type="predicted"/>
<reference evidence="2 3" key="1">
    <citation type="journal article" date="2016" name="Nat. Commun.">
        <title>Thousands of microbial genomes shed light on interconnected biogeochemical processes in an aquifer system.</title>
        <authorList>
            <person name="Anantharaman K."/>
            <person name="Brown C.T."/>
            <person name="Hug L.A."/>
            <person name="Sharon I."/>
            <person name="Castelle C.J."/>
            <person name="Probst A.J."/>
            <person name="Thomas B.C."/>
            <person name="Singh A."/>
            <person name="Wilkins M.J."/>
            <person name="Karaoz U."/>
            <person name="Brodie E.L."/>
            <person name="Williams K.H."/>
            <person name="Hubbard S.S."/>
            <person name="Banfield J.F."/>
        </authorList>
    </citation>
    <scope>NUCLEOTIDE SEQUENCE [LARGE SCALE GENOMIC DNA]</scope>
</reference>
<feature type="coiled-coil region" evidence="1">
    <location>
        <begin position="227"/>
        <end position="254"/>
    </location>
</feature>
<dbReference type="Proteomes" id="UP000183317">
    <property type="component" value="Unassembled WGS sequence"/>
</dbReference>
<evidence type="ECO:0000313" key="2">
    <source>
        <dbReference type="EMBL" id="OGE64729.1"/>
    </source>
</evidence>
<comment type="caution">
    <text evidence="2">The sequence shown here is derived from an EMBL/GenBank/DDBJ whole genome shotgun (WGS) entry which is preliminary data.</text>
</comment>